<organism evidence="9 10">
    <name type="scientific">Geobacter hydrogenophilus</name>
    <dbReference type="NCBI Taxonomy" id="40983"/>
    <lineage>
        <taxon>Bacteria</taxon>
        <taxon>Pseudomonadati</taxon>
        <taxon>Thermodesulfobacteriota</taxon>
        <taxon>Desulfuromonadia</taxon>
        <taxon>Geobacterales</taxon>
        <taxon>Geobacteraceae</taxon>
        <taxon>Geobacter</taxon>
    </lineage>
</organism>
<dbReference type="GO" id="GO:0003677">
    <property type="term" value="F:DNA binding"/>
    <property type="evidence" value="ECO:0007669"/>
    <property type="project" value="UniProtKB-KW"/>
</dbReference>
<sequence>MPDDPAELFDQLYRKNNEMLYKLALGLTGNSHDAEEVTQETFLRAFRSFRDFRGGCAFSTWIYRIAMNVANDYLRQRAKFPVPALTEDLGYALEEILDPNPANNPETELLANQIRIKCLHSLTECLPLEQRKVFCLAITLGLPHKLVAEILECSVSSVKTALHRAKARWFGYMEDRCQLINKSGTCSCRQWVRFGLSQGWITPQTAVASPPPNTVQAREEISELKALRTLYQSTCQEAADQAYAQRLRNGIRNKEWAIFS</sequence>
<keyword evidence="4 6" id="KW-0238">DNA-binding</keyword>
<evidence type="ECO:0000256" key="3">
    <source>
        <dbReference type="ARBA" id="ARBA00023082"/>
    </source>
</evidence>
<name>A0A9W6G2Y8_9BACT</name>
<evidence type="ECO:0000256" key="4">
    <source>
        <dbReference type="ARBA" id="ARBA00023125"/>
    </source>
</evidence>
<keyword evidence="2 6" id="KW-0805">Transcription regulation</keyword>
<evidence type="ECO:0000256" key="2">
    <source>
        <dbReference type="ARBA" id="ARBA00023015"/>
    </source>
</evidence>
<dbReference type="AlphaFoldDB" id="A0A9W6G2Y8"/>
<dbReference type="InterPro" id="IPR039425">
    <property type="entry name" value="RNA_pol_sigma-70-like"/>
</dbReference>
<dbReference type="InterPro" id="IPR000838">
    <property type="entry name" value="RNA_pol_sigma70_ECF_CS"/>
</dbReference>
<evidence type="ECO:0000259" key="7">
    <source>
        <dbReference type="Pfam" id="PF04542"/>
    </source>
</evidence>
<dbReference type="InterPro" id="IPR013249">
    <property type="entry name" value="RNA_pol_sigma70_r4_t2"/>
</dbReference>
<accession>A0A9W6G2Y8</accession>
<dbReference type="PANTHER" id="PTHR43133:SF8">
    <property type="entry name" value="RNA POLYMERASE SIGMA FACTOR HI_1459-RELATED"/>
    <property type="match status" value="1"/>
</dbReference>
<comment type="similarity">
    <text evidence="1 6">Belongs to the sigma-70 factor family. ECF subfamily.</text>
</comment>
<keyword evidence="3 6" id="KW-0731">Sigma factor</keyword>
<proteinExistence type="inferred from homology"/>
<reference evidence="9" key="1">
    <citation type="submission" date="2022-12" db="EMBL/GenBank/DDBJ databases">
        <title>Reference genome sequencing for broad-spectrum identification of bacterial and archaeal isolates by mass spectrometry.</title>
        <authorList>
            <person name="Sekiguchi Y."/>
            <person name="Tourlousse D.M."/>
        </authorList>
    </citation>
    <scope>NUCLEOTIDE SEQUENCE</scope>
    <source>
        <strain evidence="9">H2</strain>
    </source>
</reference>
<dbReference type="InterPro" id="IPR013324">
    <property type="entry name" value="RNA_pol_sigma_r3/r4-like"/>
</dbReference>
<comment type="caution">
    <text evidence="9">The sequence shown here is derived from an EMBL/GenBank/DDBJ whole genome shotgun (WGS) entry which is preliminary data.</text>
</comment>
<feature type="domain" description="RNA polymerase sigma-70 region 2" evidence="7">
    <location>
        <begin position="12"/>
        <end position="79"/>
    </location>
</feature>
<protein>
    <recommendedName>
        <fullName evidence="6">RNA polymerase sigma factor</fullName>
    </recommendedName>
</protein>
<dbReference type="GO" id="GO:0006352">
    <property type="term" value="P:DNA-templated transcription initiation"/>
    <property type="evidence" value="ECO:0007669"/>
    <property type="project" value="InterPro"/>
</dbReference>
<dbReference type="PANTHER" id="PTHR43133">
    <property type="entry name" value="RNA POLYMERASE ECF-TYPE SIGMA FACTO"/>
    <property type="match status" value="1"/>
</dbReference>
<dbReference type="Gene3D" id="1.10.10.10">
    <property type="entry name" value="Winged helix-like DNA-binding domain superfamily/Winged helix DNA-binding domain"/>
    <property type="match status" value="1"/>
</dbReference>
<evidence type="ECO:0000259" key="8">
    <source>
        <dbReference type="Pfam" id="PF08281"/>
    </source>
</evidence>
<dbReference type="Proteomes" id="UP001144352">
    <property type="component" value="Unassembled WGS sequence"/>
</dbReference>
<dbReference type="Gene3D" id="1.10.1740.10">
    <property type="match status" value="1"/>
</dbReference>
<evidence type="ECO:0000256" key="6">
    <source>
        <dbReference type="RuleBase" id="RU000716"/>
    </source>
</evidence>
<dbReference type="Pfam" id="PF04542">
    <property type="entry name" value="Sigma70_r2"/>
    <property type="match status" value="1"/>
</dbReference>
<dbReference type="InterPro" id="IPR014284">
    <property type="entry name" value="RNA_pol_sigma-70_dom"/>
</dbReference>
<evidence type="ECO:0000313" key="9">
    <source>
        <dbReference type="EMBL" id="GLI39442.1"/>
    </source>
</evidence>
<dbReference type="SUPFAM" id="SSF88946">
    <property type="entry name" value="Sigma2 domain of RNA polymerase sigma factors"/>
    <property type="match status" value="1"/>
</dbReference>
<gene>
    <name evidence="9" type="ORF">GHYDROH2_29430</name>
</gene>
<dbReference type="NCBIfam" id="TIGR02937">
    <property type="entry name" value="sigma70-ECF"/>
    <property type="match status" value="1"/>
</dbReference>
<dbReference type="EMBL" id="BSDS01000002">
    <property type="protein sequence ID" value="GLI39442.1"/>
    <property type="molecule type" value="Genomic_DNA"/>
</dbReference>
<keyword evidence="10" id="KW-1185">Reference proteome</keyword>
<dbReference type="InterPro" id="IPR036388">
    <property type="entry name" value="WH-like_DNA-bd_sf"/>
</dbReference>
<dbReference type="PROSITE" id="PS01063">
    <property type="entry name" value="SIGMA70_ECF"/>
    <property type="match status" value="1"/>
</dbReference>
<dbReference type="InterPro" id="IPR013325">
    <property type="entry name" value="RNA_pol_sigma_r2"/>
</dbReference>
<keyword evidence="5 6" id="KW-0804">Transcription</keyword>
<dbReference type="Pfam" id="PF08281">
    <property type="entry name" value="Sigma70_r4_2"/>
    <property type="match status" value="1"/>
</dbReference>
<dbReference type="InterPro" id="IPR007627">
    <property type="entry name" value="RNA_pol_sigma70_r2"/>
</dbReference>
<feature type="domain" description="RNA polymerase sigma factor 70 region 4 type 2" evidence="8">
    <location>
        <begin position="117"/>
        <end position="168"/>
    </location>
</feature>
<dbReference type="SUPFAM" id="SSF88659">
    <property type="entry name" value="Sigma3 and sigma4 domains of RNA polymerase sigma factors"/>
    <property type="match status" value="1"/>
</dbReference>
<dbReference type="GO" id="GO:0016987">
    <property type="term" value="F:sigma factor activity"/>
    <property type="evidence" value="ECO:0007669"/>
    <property type="project" value="UniProtKB-KW"/>
</dbReference>
<evidence type="ECO:0000313" key="10">
    <source>
        <dbReference type="Proteomes" id="UP001144352"/>
    </source>
</evidence>
<evidence type="ECO:0000256" key="1">
    <source>
        <dbReference type="ARBA" id="ARBA00010641"/>
    </source>
</evidence>
<evidence type="ECO:0000256" key="5">
    <source>
        <dbReference type="ARBA" id="ARBA00023163"/>
    </source>
</evidence>